<accession>A0A7L5JND0</accession>
<organism evidence="13 14">
    <name type="scientific">Aliarcobacter cibarius</name>
    <dbReference type="NCBI Taxonomy" id="255507"/>
    <lineage>
        <taxon>Bacteria</taxon>
        <taxon>Pseudomonadati</taxon>
        <taxon>Campylobacterota</taxon>
        <taxon>Epsilonproteobacteria</taxon>
        <taxon>Campylobacterales</taxon>
        <taxon>Arcobacteraceae</taxon>
        <taxon>Aliarcobacter</taxon>
    </lineage>
</organism>
<keyword evidence="4" id="KW-0210">Decarboxylase</keyword>
<reference evidence="13 14" key="1">
    <citation type="submission" date="2020-05" db="EMBL/GenBank/DDBJ databases">
        <title>Complete genome sequencing of Campylobacter and Arcobacter type strains.</title>
        <authorList>
            <person name="Miller W.G."/>
            <person name="Yee E."/>
        </authorList>
    </citation>
    <scope>NUCLEOTIDE SEQUENCE [LARGE SCALE GENOMIC DNA]</scope>
    <source>
        <strain evidence="13 14">LMG 21996</strain>
    </source>
</reference>
<dbReference type="KEGG" id="acib:ACBT_0803"/>
<evidence type="ECO:0000256" key="8">
    <source>
        <dbReference type="ARBA" id="ARBA00025802"/>
    </source>
</evidence>
<evidence type="ECO:0000256" key="7">
    <source>
        <dbReference type="ARBA" id="ARBA00023239"/>
    </source>
</evidence>
<name>A0A7L5JND0_9BACT</name>
<dbReference type="GO" id="GO:0009089">
    <property type="term" value="P:lysine biosynthetic process via diaminopimelate"/>
    <property type="evidence" value="ECO:0007669"/>
    <property type="project" value="TreeGrafter"/>
</dbReference>
<evidence type="ECO:0000259" key="12">
    <source>
        <dbReference type="Pfam" id="PF00278"/>
    </source>
</evidence>
<dbReference type="PANTHER" id="PTHR43727:SF1">
    <property type="entry name" value="CARBOXYNORSPERMIDINE_CARBOXYSPERMIDINE DECARBOXYLASE"/>
    <property type="match status" value="1"/>
</dbReference>
<dbReference type="GO" id="GO:0045312">
    <property type="term" value="P:nor-spermidine biosynthetic process"/>
    <property type="evidence" value="ECO:0007669"/>
    <property type="project" value="InterPro"/>
</dbReference>
<evidence type="ECO:0000256" key="4">
    <source>
        <dbReference type="ARBA" id="ARBA00022793"/>
    </source>
</evidence>
<dbReference type="SUPFAM" id="SSF50621">
    <property type="entry name" value="Alanine racemase C-terminal domain-like"/>
    <property type="match status" value="1"/>
</dbReference>
<feature type="binding site" evidence="11">
    <location>
        <position position="286"/>
    </location>
    <ligand>
        <name>substrate</name>
    </ligand>
</feature>
<evidence type="ECO:0000256" key="3">
    <source>
        <dbReference type="ARBA" id="ARBA00013633"/>
    </source>
</evidence>
<evidence type="ECO:0000313" key="14">
    <source>
        <dbReference type="Proteomes" id="UP000509513"/>
    </source>
</evidence>
<dbReference type="InterPro" id="IPR029066">
    <property type="entry name" value="PLP-binding_barrel"/>
</dbReference>
<evidence type="ECO:0000256" key="5">
    <source>
        <dbReference type="ARBA" id="ARBA00022898"/>
    </source>
</evidence>
<feature type="domain" description="Orn/DAP/Arg decarboxylase 2 C-terminal" evidence="12">
    <location>
        <begin position="145"/>
        <end position="342"/>
    </location>
</feature>
<comment type="catalytic activity">
    <reaction evidence="10">
        <text>carboxynorspermidine + H(+) = norspermidine + CO2</text>
        <dbReference type="Rhea" id="RHEA:34099"/>
        <dbReference type="ChEBI" id="CHEBI:15378"/>
        <dbReference type="ChEBI" id="CHEBI:16526"/>
        <dbReference type="ChEBI" id="CHEBI:57920"/>
        <dbReference type="ChEBI" id="CHEBI:65070"/>
        <dbReference type="EC" id="4.1.1.96"/>
    </reaction>
</comment>
<protein>
    <recommendedName>
        <fullName evidence="3">Carboxynorspermidine/carboxyspermidine decarboxylase</fullName>
        <ecNumber evidence="2">4.1.1.96</ecNumber>
    </recommendedName>
</protein>
<dbReference type="PANTHER" id="PTHR43727">
    <property type="entry name" value="DIAMINOPIMELATE DECARBOXYLASE"/>
    <property type="match status" value="1"/>
</dbReference>
<evidence type="ECO:0000256" key="2">
    <source>
        <dbReference type="ARBA" id="ARBA00012259"/>
    </source>
</evidence>
<evidence type="ECO:0000256" key="10">
    <source>
        <dbReference type="ARBA" id="ARBA00047389"/>
    </source>
</evidence>
<dbReference type="AlphaFoldDB" id="A0A7L5JND0"/>
<dbReference type="CDD" id="cd06829">
    <property type="entry name" value="PLPDE_III_CANSDC"/>
    <property type="match status" value="1"/>
</dbReference>
<dbReference type="EMBL" id="CP054051">
    <property type="protein sequence ID" value="QKJ26733.1"/>
    <property type="molecule type" value="Genomic_DNA"/>
</dbReference>
<gene>
    <name evidence="13" type="primary">nspC</name>
    <name evidence="13" type="ORF">ACBT_0803</name>
</gene>
<keyword evidence="5" id="KW-0663">Pyridoxal phosphate</keyword>
<evidence type="ECO:0000313" key="13">
    <source>
        <dbReference type="EMBL" id="QKJ26733.1"/>
    </source>
</evidence>
<dbReference type="Gene3D" id="2.40.37.10">
    <property type="entry name" value="Lyase, Ornithine Decarboxylase, Chain A, domain 1"/>
    <property type="match status" value="1"/>
</dbReference>
<dbReference type="InterPro" id="IPR022643">
    <property type="entry name" value="De-COase2_C"/>
</dbReference>
<comment type="cofactor">
    <cofactor evidence="1">
        <name>pyridoxal 5'-phosphate</name>
        <dbReference type="ChEBI" id="CHEBI:597326"/>
    </cofactor>
</comment>
<sequence>MLNNMFKNYEIVDSFEKLPSPAYVCEEELLEKNLKLLKKVQDETGVKILLALKGFAMHSTFDLCKKYLRGCCASGLHEALLAKEEFGGEVHTYSPAFKDEEIDEIISISNHLVFNSFNQLKRYKDKAFGKVSLGVRLNPEYSSVEVDLYNPCAPNSRLGITKANFDESQLQFLEGFHFHALCEQNVDALEGALANFEKNFSQYFSRLKWVNFGGGHHITRADYDVEGLIKLLKDFKARYPHLEVYMEPGEAVGWQTGYLVATVLDVINNGMNLAILDTSAEAHMPDTLAMPYRAMIRDSALPLEKKYTYRLGGNTCLAGDIVGDYSFDKPLNVGDRIILEDMIHYTMVKTTTFNGIKLPSIVIKTKEGSYKIVKNFGYEDYKMRLS</sequence>
<dbReference type="EC" id="4.1.1.96" evidence="2"/>
<comment type="similarity">
    <text evidence="8">Belongs to the Orn/Lys/Arg decarboxylase class-II family. NspC subfamily.</text>
</comment>
<dbReference type="PIRSF" id="PIRSF038941">
    <property type="entry name" value="NspC"/>
    <property type="match status" value="1"/>
</dbReference>
<dbReference type="FunFam" id="2.40.37.10:FF:000013">
    <property type="entry name" value="Carboxynorspermidine decarboxylase"/>
    <property type="match status" value="1"/>
</dbReference>
<evidence type="ECO:0000256" key="1">
    <source>
        <dbReference type="ARBA" id="ARBA00001933"/>
    </source>
</evidence>
<dbReference type="NCBIfam" id="TIGR01047">
    <property type="entry name" value="nspC"/>
    <property type="match status" value="1"/>
</dbReference>
<dbReference type="Gene3D" id="3.20.20.10">
    <property type="entry name" value="Alanine racemase"/>
    <property type="match status" value="1"/>
</dbReference>
<proteinExistence type="inferred from homology"/>
<dbReference type="Proteomes" id="UP000509513">
    <property type="component" value="Chromosome"/>
</dbReference>
<dbReference type="GO" id="GO:0008295">
    <property type="term" value="P:spermidine biosynthetic process"/>
    <property type="evidence" value="ECO:0007669"/>
    <property type="project" value="UniProtKB-KW"/>
</dbReference>
<dbReference type="SUPFAM" id="SSF51419">
    <property type="entry name" value="PLP-binding barrel"/>
    <property type="match status" value="1"/>
</dbReference>
<keyword evidence="7 13" id="KW-0456">Lyase</keyword>
<evidence type="ECO:0000256" key="6">
    <source>
        <dbReference type="ARBA" id="ARBA00023066"/>
    </source>
</evidence>
<feature type="binding site" evidence="11">
    <location>
        <position position="250"/>
    </location>
    <ligand>
        <name>substrate</name>
    </ligand>
</feature>
<evidence type="ECO:0000256" key="9">
    <source>
        <dbReference type="ARBA" id="ARBA00047351"/>
    </source>
</evidence>
<evidence type="ECO:0000256" key="11">
    <source>
        <dbReference type="PIRSR" id="PIRSR038941-1"/>
    </source>
</evidence>
<dbReference type="InterPro" id="IPR005730">
    <property type="entry name" value="Nsp_de-COase"/>
</dbReference>
<dbReference type="GO" id="GO:0008836">
    <property type="term" value="F:diaminopimelate decarboxylase activity"/>
    <property type="evidence" value="ECO:0007669"/>
    <property type="project" value="TreeGrafter"/>
</dbReference>
<dbReference type="InterPro" id="IPR009006">
    <property type="entry name" value="Ala_racemase/Decarboxylase_C"/>
</dbReference>
<dbReference type="FunFam" id="3.20.20.10:FF:000012">
    <property type="entry name" value="Carboxynorspermidine/carboxyspermidine decarboxylase"/>
    <property type="match status" value="1"/>
</dbReference>
<dbReference type="Pfam" id="PF00278">
    <property type="entry name" value="Orn_DAP_Arg_deC"/>
    <property type="match status" value="1"/>
</dbReference>
<keyword evidence="6" id="KW-0745">Spermidine biosynthesis</keyword>
<comment type="catalytic activity">
    <reaction evidence="9">
        <text>carboxyspermidine + H(+) = spermidine + CO2</text>
        <dbReference type="Rhea" id="RHEA:34095"/>
        <dbReference type="ChEBI" id="CHEBI:15378"/>
        <dbReference type="ChEBI" id="CHEBI:16526"/>
        <dbReference type="ChEBI" id="CHEBI:57834"/>
        <dbReference type="ChEBI" id="CHEBI:65072"/>
        <dbReference type="EC" id="4.1.1.96"/>
    </reaction>
</comment>